<evidence type="ECO:0000313" key="2">
    <source>
        <dbReference type="Proteomes" id="UP000014003"/>
    </source>
</evidence>
<reference evidence="1 2" key="1">
    <citation type="submission" date="2012-12" db="EMBL/GenBank/DDBJ databases">
        <title>The Genome Sequence of Bacillus cereus HuA3-9.</title>
        <authorList>
            <consortium name="The Broad Institute Genome Sequencing Platform"/>
            <consortium name="The Broad Institute Genome Sequencing Center for Infectious Disease"/>
            <person name="Feldgarden M."/>
            <person name="Van der Auwera G.A."/>
            <person name="Mahillon J."/>
            <person name="Duprez V."/>
            <person name="Timmery S."/>
            <person name="Mattelet C."/>
            <person name="Dierick K."/>
            <person name="Sun M."/>
            <person name="Yu Z."/>
            <person name="Zhu L."/>
            <person name="Hu X."/>
            <person name="Shank E.B."/>
            <person name="Swiecicka I."/>
            <person name="Hansen B.M."/>
            <person name="Andrup L."/>
            <person name="Walker B."/>
            <person name="Young S.K."/>
            <person name="Zeng Q."/>
            <person name="Gargeya S."/>
            <person name="Fitzgerald M."/>
            <person name="Haas B."/>
            <person name="Abouelleil A."/>
            <person name="Alvarado L."/>
            <person name="Arachchi H.M."/>
            <person name="Berlin A.M."/>
            <person name="Chapman S.B."/>
            <person name="Dewar J."/>
            <person name="Goldberg J."/>
            <person name="Griggs A."/>
            <person name="Gujja S."/>
            <person name="Hansen M."/>
            <person name="Howarth C."/>
            <person name="Imamovic A."/>
            <person name="Larimer J."/>
            <person name="McCowan C."/>
            <person name="Murphy C."/>
            <person name="Neiman D."/>
            <person name="Pearson M."/>
            <person name="Priest M."/>
            <person name="Roberts A."/>
            <person name="Saif S."/>
            <person name="Shea T."/>
            <person name="Sisk P."/>
            <person name="Sykes S."/>
            <person name="Wortman J."/>
            <person name="Nusbaum C."/>
            <person name="Birren B."/>
        </authorList>
    </citation>
    <scope>NUCLEOTIDE SEQUENCE [LARGE SCALE GENOMIC DNA]</scope>
    <source>
        <strain evidence="1 2">HuA3-9</strain>
    </source>
</reference>
<sequence>MKNIEKEILKLIYKLYPLDFIEIKPVTNEMY</sequence>
<comment type="caution">
    <text evidence="1">The sequence shown here is derived from an EMBL/GenBank/DDBJ whole genome shotgun (WGS) entry which is preliminary data.</text>
</comment>
<dbReference type="EMBL" id="AHDZ01000004">
    <property type="protein sequence ID" value="EOO22279.1"/>
    <property type="molecule type" value="Genomic_DNA"/>
</dbReference>
<dbReference type="Proteomes" id="UP000014003">
    <property type="component" value="Unassembled WGS sequence"/>
</dbReference>
<protein>
    <submittedName>
        <fullName evidence="1">Uncharacterized protein</fullName>
    </submittedName>
</protein>
<name>R8DED2_BACCE</name>
<dbReference type="HOGENOM" id="CLU_3394907_0_0_9"/>
<dbReference type="AlphaFoldDB" id="R8DED2"/>
<proteinExistence type="predicted"/>
<organism evidence="1 2">
    <name type="scientific">Bacillus cereus HuA3-9</name>
    <dbReference type="NCBI Taxonomy" id="1053205"/>
    <lineage>
        <taxon>Bacteria</taxon>
        <taxon>Bacillati</taxon>
        <taxon>Bacillota</taxon>
        <taxon>Bacilli</taxon>
        <taxon>Bacillales</taxon>
        <taxon>Bacillaceae</taxon>
        <taxon>Bacillus</taxon>
        <taxon>Bacillus cereus group</taxon>
    </lineage>
</organism>
<accession>R8DED2</accession>
<dbReference type="PATRIC" id="fig|1053205.3.peg.716"/>
<gene>
    <name evidence="1" type="ORF">IGA_00698</name>
</gene>
<evidence type="ECO:0000313" key="1">
    <source>
        <dbReference type="EMBL" id="EOO22279.1"/>
    </source>
</evidence>